<evidence type="ECO:0000256" key="1">
    <source>
        <dbReference type="ARBA" id="ARBA00022603"/>
    </source>
</evidence>
<dbReference type="PANTHER" id="PTHR12350">
    <property type="entry name" value="HISTONE-LYSINE N-METHYLTRANSFERASE-RELATED"/>
    <property type="match status" value="1"/>
</dbReference>
<dbReference type="InterPro" id="IPR003616">
    <property type="entry name" value="Post-SET_dom"/>
</dbReference>
<feature type="domain" description="Post-SET" evidence="5">
    <location>
        <begin position="152"/>
        <end position="168"/>
    </location>
</feature>
<dbReference type="GO" id="GO:0008168">
    <property type="term" value="F:methyltransferase activity"/>
    <property type="evidence" value="ECO:0007669"/>
    <property type="project" value="UniProtKB-KW"/>
</dbReference>
<dbReference type="STRING" id="667725.A0A0L0FYR5"/>
<dbReference type="RefSeq" id="XP_014154985.1">
    <property type="nucleotide sequence ID" value="XM_014299510.1"/>
</dbReference>
<sequence>MLRILSSRTPAFSSSLRQGMLVRSLCASAAQQKPTGESSIQMRDSIELVYEPKVDGQAAHAAEDLNATQVIGRIDLTQNIVDKADRFSIQISETTHIKGSALQECVYLNHSCAPTCKVHFHNDTLDFVTLQPIKKGEALTFNYVTSEWDMATPFDCTCGAPGCVGHVAGFKHLKPKQQAALYRDGLLSPFVANKYDTQQQK</sequence>
<gene>
    <name evidence="6" type="ORF">SARC_06586</name>
</gene>
<protein>
    <recommendedName>
        <fullName evidence="8">Post-SET domain-containing protein</fullName>
    </recommendedName>
</protein>
<dbReference type="AlphaFoldDB" id="A0A0L0FYR5"/>
<accession>A0A0L0FYR5</accession>
<dbReference type="eggNOG" id="ENOG502S11B">
    <property type="taxonomic scope" value="Eukaryota"/>
</dbReference>
<evidence type="ECO:0000259" key="4">
    <source>
        <dbReference type="PROSITE" id="PS50280"/>
    </source>
</evidence>
<dbReference type="GO" id="GO:0032259">
    <property type="term" value="P:methylation"/>
    <property type="evidence" value="ECO:0007669"/>
    <property type="project" value="UniProtKB-KW"/>
</dbReference>
<evidence type="ECO:0000259" key="5">
    <source>
        <dbReference type="PROSITE" id="PS50868"/>
    </source>
</evidence>
<proteinExistence type="predicted"/>
<evidence type="ECO:0000313" key="7">
    <source>
        <dbReference type="Proteomes" id="UP000054560"/>
    </source>
</evidence>
<keyword evidence="3" id="KW-0949">S-adenosyl-L-methionine</keyword>
<dbReference type="PROSITE" id="PS50868">
    <property type="entry name" value="POST_SET"/>
    <property type="match status" value="1"/>
</dbReference>
<evidence type="ECO:0000313" key="6">
    <source>
        <dbReference type="EMBL" id="KNC81083.1"/>
    </source>
</evidence>
<dbReference type="Pfam" id="PF00856">
    <property type="entry name" value="SET"/>
    <property type="match status" value="1"/>
</dbReference>
<evidence type="ECO:0008006" key="8">
    <source>
        <dbReference type="Google" id="ProtNLM"/>
    </source>
</evidence>
<evidence type="ECO:0000256" key="3">
    <source>
        <dbReference type="ARBA" id="ARBA00022691"/>
    </source>
</evidence>
<name>A0A0L0FYR5_9EUKA</name>
<dbReference type="PANTHER" id="PTHR12350:SF19">
    <property type="entry name" value="SET DOMAIN-CONTAINING PROTEIN"/>
    <property type="match status" value="1"/>
</dbReference>
<keyword evidence="2" id="KW-0808">Transferase</keyword>
<organism evidence="6 7">
    <name type="scientific">Sphaeroforma arctica JP610</name>
    <dbReference type="NCBI Taxonomy" id="667725"/>
    <lineage>
        <taxon>Eukaryota</taxon>
        <taxon>Ichthyosporea</taxon>
        <taxon>Ichthyophonida</taxon>
        <taxon>Sphaeroforma</taxon>
    </lineage>
</organism>
<keyword evidence="1" id="KW-0489">Methyltransferase</keyword>
<dbReference type="PROSITE" id="PS50280">
    <property type="entry name" value="SET"/>
    <property type="match status" value="1"/>
</dbReference>
<dbReference type="EMBL" id="KQ242071">
    <property type="protein sequence ID" value="KNC81083.1"/>
    <property type="molecule type" value="Genomic_DNA"/>
</dbReference>
<dbReference type="OrthoDB" id="5984008at2759"/>
<feature type="domain" description="SET" evidence="4">
    <location>
        <begin position="44"/>
        <end position="144"/>
    </location>
</feature>
<dbReference type="Gene3D" id="2.170.270.10">
    <property type="entry name" value="SET domain"/>
    <property type="match status" value="1"/>
</dbReference>
<reference evidence="6 7" key="1">
    <citation type="submission" date="2011-02" db="EMBL/GenBank/DDBJ databases">
        <title>The Genome Sequence of Sphaeroforma arctica JP610.</title>
        <authorList>
            <consortium name="The Broad Institute Genome Sequencing Platform"/>
            <person name="Russ C."/>
            <person name="Cuomo C."/>
            <person name="Young S.K."/>
            <person name="Zeng Q."/>
            <person name="Gargeya S."/>
            <person name="Alvarado L."/>
            <person name="Berlin A."/>
            <person name="Chapman S.B."/>
            <person name="Chen Z."/>
            <person name="Freedman E."/>
            <person name="Gellesch M."/>
            <person name="Goldberg J."/>
            <person name="Griggs A."/>
            <person name="Gujja S."/>
            <person name="Heilman E."/>
            <person name="Heiman D."/>
            <person name="Howarth C."/>
            <person name="Mehta T."/>
            <person name="Neiman D."/>
            <person name="Pearson M."/>
            <person name="Roberts A."/>
            <person name="Saif S."/>
            <person name="Shea T."/>
            <person name="Shenoy N."/>
            <person name="Sisk P."/>
            <person name="Stolte C."/>
            <person name="Sykes S."/>
            <person name="White J."/>
            <person name="Yandava C."/>
            <person name="Burger G."/>
            <person name="Gray M.W."/>
            <person name="Holland P.W.H."/>
            <person name="King N."/>
            <person name="Lang F.B.F."/>
            <person name="Roger A.J."/>
            <person name="Ruiz-Trillo I."/>
            <person name="Haas B."/>
            <person name="Nusbaum C."/>
            <person name="Birren B."/>
        </authorList>
    </citation>
    <scope>NUCLEOTIDE SEQUENCE [LARGE SCALE GENOMIC DNA]</scope>
    <source>
        <strain evidence="6 7">JP610</strain>
    </source>
</reference>
<dbReference type="InterPro" id="IPR053201">
    <property type="entry name" value="Flavunoidine_N-MTase"/>
</dbReference>
<dbReference type="SUPFAM" id="SSF82199">
    <property type="entry name" value="SET domain"/>
    <property type="match status" value="1"/>
</dbReference>
<keyword evidence="7" id="KW-1185">Reference proteome</keyword>
<dbReference type="GeneID" id="25907090"/>
<dbReference type="InterPro" id="IPR046341">
    <property type="entry name" value="SET_dom_sf"/>
</dbReference>
<dbReference type="Proteomes" id="UP000054560">
    <property type="component" value="Unassembled WGS sequence"/>
</dbReference>
<dbReference type="InterPro" id="IPR001214">
    <property type="entry name" value="SET_dom"/>
</dbReference>
<evidence type="ECO:0000256" key="2">
    <source>
        <dbReference type="ARBA" id="ARBA00022679"/>
    </source>
</evidence>